<evidence type="ECO:0000313" key="1">
    <source>
        <dbReference type="EMBL" id="KAK9230576.1"/>
    </source>
</evidence>
<comment type="caution">
    <text evidence="1">The sequence shown here is derived from an EMBL/GenBank/DDBJ whole genome shotgun (WGS) entry which is preliminary data.</text>
</comment>
<accession>A0AAP0N302</accession>
<proteinExistence type="predicted"/>
<dbReference type="AlphaFoldDB" id="A0AAP0N302"/>
<protein>
    <submittedName>
        <fullName evidence="1">Uncharacterized protein</fullName>
    </submittedName>
</protein>
<dbReference type="EMBL" id="JBCGBO010000001">
    <property type="protein sequence ID" value="KAK9230576.1"/>
    <property type="molecule type" value="Genomic_DNA"/>
</dbReference>
<organism evidence="1 2">
    <name type="scientific">Citrus x changshan-huyou</name>
    <dbReference type="NCBI Taxonomy" id="2935761"/>
    <lineage>
        <taxon>Eukaryota</taxon>
        <taxon>Viridiplantae</taxon>
        <taxon>Streptophyta</taxon>
        <taxon>Embryophyta</taxon>
        <taxon>Tracheophyta</taxon>
        <taxon>Spermatophyta</taxon>
        <taxon>Magnoliopsida</taxon>
        <taxon>eudicotyledons</taxon>
        <taxon>Gunneridae</taxon>
        <taxon>Pentapetalae</taxon>
        <taxon>rosids</taxon>
        <taxon>malvids</taxon>
        <taxon>Sapindales</taxon>
        <taxon>Rutaceae</taxon>
        <taxon>Aurantioideae</taxon>
        <taxon>Citrus</taxon>
    </lineage>
</organism>
<reference evidence="1 2" key="1">
    <citation type="submission" date="2024-05" db="EMBL/GenBank/DDBJ databases">
        <title>Haplotype-resolved chromosome-level genome assembly of Huyou (Citrus changshanensis).</title>
        <authorList>
            <person name="Miao C."/>
            <person name="Chen W."/>
            <person name="Wu Y."/>
            <person name="Wang L."/>
            <person name="Zhao S."/>
            <person name="Grierson D."/>
            <person name="Xu C."/>
            <person name="Chen K."/>
        </authorList>
    </citation>
    <scope>NUCLEOTIDE SEQUENCE [LARGE SCALE GENOMIC DNA]</scope>
    <source>
        <strain evidence="1">01-14</strain>
        <tissue evidence="1">Leaf</tissue>
    </source>
</reference>
<evidence type="ECO:0000313" key="2">
    <source>
        <dbReference type="Proteomes" id="UP001428341"/>
    </source>
</evidence>
<dbReference type="Proteomes" id="UP001428341">
    <property type="component" value="Unassembled WGS sequence"/>
</dbReference>
<keyword evidence="2" id="KW-1185">Reference proteome</keyword>
<sequence>MAKSETSKSGERSTEIILRGISGGSEENFLKKFVLSFEDDAEELFHAYKGHKLGSFSGDQLLQ</sequence>
<gene>
    <name evidence="1" type="ORF">WN944_023548</name>
</gene>
<name>A0AAP0N302_9ROSI</name>